<accession>A0A7T8G5A0</accession>
<proteinExistence type="predicted"/>
<dbReference type="AlphaFoldDB" id="A0A7T8G5A0"/>
<sequence>MQDILPTLIVSLNSLNPIKSLLLVFQSQTHINLDFVDSYANILNSTEGLEALEKLYIEAQNSLKSTQTRVSNIRKEITSLRENAEFFADEDQNNFFVRKDREEDEMSIELLSIQEEYFSNIWLEKQKFCDAIDFLDQKIRILRKKQ</sequence>
<gene>
    <name evidence="2" type="ORF">TSIM_55</name>
</gene>
<evidence type="ECO:0000313" key="2">
    <source>
        <dbReference type="EMBL" id="QQP22161.1"/>
    </source>
</evidence>
<reference evidence="2" key="1">
    <citation type="submission" date="2020-11" db="EMBL/GenBank/DDBJ databases">
        <title>Combining integrative taxonomy and mitogenome sequencing of Thuricola similis Bock, 1963 (Peritrichia, Vaginicolidae) provides a full redescription of this poorly known ciliate and new insights into the evolutionary relationships among Oligohymenophorea subclasses.</title>
        <authorList>
            <person name="Liao W."/>
            <person name="Campello-Nunes P.H."/>
            <person name="Gammuto L."/>
            <person name="Viana T.A."/>
            <person name="de Oliveira Marchesini R."/>
            <person name="da Silva Pavia T."/>
            <person name="da Silva-Neto I.D."/>
            <person name="Modeo L."/>
            <person name="Petroni G."/>
        </authorList>
    </citation>
    <scope>NUCLEOTIDE SEQUENCE</scope>
    <source>
        <strain evidence="2">CUIT</strain>
    </source>
</reference>
<evidence type="ECO:0000256" key="1">
    <source>
        <dbReference type="SAM" id="Coils"/>
    </source>
</evidence>
<protein>
    <submittedName>
        <fullName evidence="2">Uncharacterized protein</fullName>
    </submittedName>
</protein>
<geneLocation type="mitochondrion" evidence="2"/>
<organism evidence="2">
    <name type="scientific">Thuricola similis</name>
    <dbReference type="NCBI Taxonomy" id="2784598"/>
    <lineage>
        <taxon>Eukaryota</taxon>
        <taxon>Sar</taxon>
        <taxon>Alveolata</taxon>
        <taxon>Ciliophora</taxon>
        <taxon>Intramacronucleata</taxon>
        <taxon>Oligohymenophorea</taxon>
        <taxon>Peritrichia</taxon>
        <taxon>Sessilida</taxon>
        <taxon>Vaginicolidae</taxon>
        <taxon>Thuricola</taxon>
    </lineage>
</organism>
<feature type="coiled-coil region" evidence="1">
    <location>
        <begin position="49"/>
        <end position="90"/>
    </location>
</feature>
<keyword evidence="2" id="KW-0496">Mitochondrion</keyword>
<name>A0A7T8G5A0_9CILI</name>
<dbReference type="EMBL" id="MW221262">
    <property type="protein sequence ID" value="QQP22161.1"/>
    <property type="molecule type" value="Genomic_DNA"/>
</dbReference>
<keyword evidence="1" id="KW-0175">Coiled coil</keyword>